<dbReference type="InterPro" id="IPR036188">
    <property type="entry name" value="FAD/NAD-bd_sf"/>
</dbReference>
<keyword evidence="3" id="KW-0285">Flavoprotein</keyword>
<comment type="cofactor">
    <cofactor evidence="1">
        <name>FAD</name>
        <dbReference type="ChEBI" id="CHEBI:57692"/>
    </cofactor>
</comment>
<comment type="similarity">
    <text evidence="2">Belongs to the GMC oxidoreductase family.</text>
</comment>
<evidence type="ECO:0000256" key="4">
    <source>
        <dbReference type="ARBA" id="ARBA00022827"/>
    </source>
</evidence>
<name>A0A395JIM3_9GAMM</name>
<dbReference type="PANTHER" id="PTHR42784:SF1">
    <property type="entry name" value="PYRANOSE 2-OXIDASE"/>
    <property type="match status" value="1"/>
</dbReference>
<organism evidence="7 8">
    <name type="scientific">Arenicella xantha</name>
    <dbReference type="NCBI Taxonomy" id="644221"/>
    <lineage>
        <taxon>Bacteria</taxon>
        <taxon>Pseudomonadati</taxon>
        <taxon>Pseudomonadota</taxon>
        <taxon>Gammaproteobacteria</taxon>
        <taxon>Arenicellales</taxon>
        <taxon>Arenicellaceae</taxon>
        <taxon>Arenicella</taxon>
    </lineage>
</organism>
<dbReference type="AlphaFoldDB" id="A0A395JIM3"/>
<protein>
    <submittedName>
        <fullName evidence="7">GMC oxidoreductase</fullName>
    </submittedName>
</protein>
<dbReference type="Gene3D" id="3.50.50.60">
    <property type="entry name" value="FAD/NAD(P)-binding domain"/>
    <property type="match status" value="1"/>
</dbReference>
<dbReference type="GO" id="GO:0016614">
    <property type="term" value="F:oxidoreductase activity, acting on CH-OH group of donors"/>
    <property type="evidence" value="ECO:0007669"/>
    <property type="project" value="InterPro"/>
</dbReference>
<sequence length="60" mass="6243">MSAQPEDGVVDNNLKVHATDNLYVAGSSVWASPGVSNPTLTIIALSIRLADHLAKAAENV</sequence>
<evidence type="ECO:0000256" key="5">
    <source>
        <dbReference type="ARBA" id="ARBA00023002"/>
    </source>
</evidence>
<dbReference type="Proteomes" id="UP000253083">
    <property type="component" value="Unassembled WGS sequence"/>
</dbReference>
<comment type="caution">
    <text evidence="7">The sequence shown here is derived from an EMBL/GenBank/DDBJ whole genome shotgun (WGS) entry which is preliminary data.</text>
</comment>
<evidence type="ECO:0000313" key="8">
    <source>
        <dbReference type="Proteomes" id="UP000253083"/>
    </source>
</evidence>
<dbReference type="InParanoid" id="A0A395JIM3"/>
<dbReference type="InterPro" id="IPR007867">
    <property type="entry name" value="GMC_OxRtase_C"/>
</dbReference>
<reference evidence="7 8" key="1">
    <citation type="submission" date="2018-06" db="EMBL/GenBank/DDBJ databases">
        <title>Genomic Encyclopedia of Type Strains, Phase IV (KMG-IV): sequencing the most valuable type-strain genomes for metagenomic binning, comparative biology and taxonomic classification.</title>
        <authorList>
            <person name="Goeker M."/>
        </authorList>
    </citation>
    <scope>NUCLEOTIDE SEQUENCE [LARGE SCALE GENOMIC DNA]</scope>
    <source>
        <strain evidence="7 8">DSM 24032</strain>
    </source>
</reference>
<gene>
    <name evidence="7" type="ORF">DFR28_103348</name>
</gene>
<feature type="domain" description="Glucose-methanol-choline oxidoreductase C-terminal" evidence="6">
    <location>
        <begin position="1"/>
        <end position="45"/>
    </location>
</feature>
<dbReference type="Pfam" id="PF05199">
    <property type="entry name" value="GMC_oxred_C"/>
    <property type="match status" value="1"/>
</dbReference>
<evidence type="ECO:0000313" key="7">
    <source>
        <dbReference type="EMBL" id="RBP49916.1"/>
    </source>
</evidence>
<dbReference type="InterPro" id="IPR051473">
    <property type="entry name" value="P2Ox-like"/>
</dbReference>
<keyword evidence="4" id="KW-0274">FAD</keyword>
<dbReference type="PANTHER" id="PTHR42784">
    <property type="entry name" value="PYRANOSE 2-OXIDASE"/>
    <property type="match status" value="1"/>
</dbReference>
<evidence type="ECO:0000259" key="6">
    <source>
        <dbReference type="Pfam" id="PF05199"/>
    </source>
</evidence>
<dbReference type="EMBL" id="QNRT01000003">
    <property type="protein sequence ID" value="RBP49916.1"/>
    <property type="molecule type" value="Genomic_DNA"/>
</dbReference>
<evidence type="ECO:0000256" key="3">
    <source>
        <dbReference type="ARBA" id="ARBA00022630"/>
    </source>
</evidence>
<keyword evidence="8" id="KW-1185">Reference proteome</keyword>
<dbReference type="SUPFAM" id="SSF51905">
    <property type="entry name" value="FAD/NAD(P)-binding domain"/>
    <property type="match status" value="1"/>
</dbReference>
<evidence type="ECO:0000256" key="1">
    <source>
        <dbReference type="ARBA" id="ARBA00001974"/>
    </source>
</evidence>
<evidence type="ECO:0000256" key="2">
    <source>
        <dbReference type="ARBA" id="ARBA00010790"/>
    </source>
</evidence>
<accession>A0A395JIM3</accession>
<keyword evidence="5" id="KW-0560">Oxidoreductase</keyword>
<proteinExistence type="inferred from homology"/>